<proteinExistence type="predicted"/>
<evidence type="ECO:0000313" key="3">
    <source>
        <dbReference type="Proteomes" id="UP000188937"/>
    </source>
</evidence>
<name>A0A1U9KK67_ACEAC</name>
<dbReference type="OrthoDB" id="148878at2"/>
<reference evidence="2 3" key="1">
    <citation type="submission" date="2016-03" db="EMBL/GenBank/DDBJ databases">
        <title>Acetic acid bacteria sequencing.</title>
        <authorList>
            <person name="Brandt J."/>
            <person name="Jakob F."/>
            <person name="Vogel R.F."/>
        </authorList>
    </citation>
    <scope>NUCLEOTIDE SEQUENCE [LARGE SCALE GENOMIC DNA]</scope>
    <source>
        <strain evidence="2 3">TMW2.1153</strain>
    </source>
</reference>
<dbReference type="InterPro" id="IPR005590">
    <property type="entry name" value="DUF333"/>
</dbReference>
<accession>A0A1U9KK67</accession>
<dbReference type="PANTHER" id="PTHR38008">
    <property type="entry name" value="HEMOLYSIN-RELATED"/>
    <property type="match status" value="1"/>
</dbReference>
<sequence>MATHRKIMTTGAAALLVGTVSACADGRPDKAPRIGMANPASVYCKKIGGRLELQQGPDGVHGICHLPDGTSMEEWALFRRDHSKPVGGSDTQ</sequence>
<dbReference type="PROSITE" id="PS51257">
    <property type="entry name" value="PROKAR_LIPOPROTEIN"/>
    <property type="match status" value="1"/>
</dbReference>
<dbReference type="KEGG" id="aace:A0U92_01765"/>
<dbReference type="Proteomes" id="UP000188937">
    <property type="component" value="Chromosome"/>
</dbReference>
<protein>
    <submittedName>
        <fullName evidence="2">Hemolysin</fullName>
    </submittedName>
</protein>
<dbReference type="EMBL" id="CP014692">
    <property type="protein sequence ID" value="AQS86191.1"/>
    <property type="molecule type" value="Genomic_DNA"/>
</dbReference>
<dbReference type="AlphaFoldDB" id="A0A1U9KK67"/>
<dbReference type="Pfam" id="PF03891">
    <property type="entry name" value="DUF333"/>
    <property type="match status" value="1"/>
</dbReference>
<dbReference type="PANTHER" id="PTHR38008:SF2">
    <property type="entry name" value="HEMOLYSIN"/>
    <property type="match status" value="1"/>
</dbReference>
<dbReference type="STRING" id="435.A0U92_01765"/>
<feature type="signal peptide" evidence="1">
    <location>
        <begin position="1"/>
        <end position="24"/>
    </location>
</feature>
<feature type="chain" id="PRO_5012052716" evidence="1">
    <location>
        <begin position="25"/>
        <end position="92"/>
    </location>
</feature>
<organism evidence="2 3">
    <name type="scientific">Acetobacter aceti</name>
    <dbReference type="NCBI Taxonomy" id="435"/>
    <lineage>
        <taxon>Bacteria</taxon>
        <taxon>Pseudomonadati</taxon>
        <taxon>Pseudomonadota</taxon>
        <taxon>Alphaproteobacteria</taxon>
        <taxon>Acetobacterales</taxon>
        <taxon>Acetobacteraceae</taxon>
        <taxon>Acetobacter</taxon>
        <taxon>Acetobacter subgen. Acetobacter</taxon>
    </lineage>
</organism>
<evidence type="ECO:0000256" key="1">
    <source>
        <dbReference type="SAM" id="SignalP"/>
    </source>
</evidence>
<evidence type="ECO:0000313" key="2">
    <source>
        <dbReference type="EMBL" id="AQS86191.1"/>
    </source>
</evidence>
<keyword evidence="1" id="KW-0732">Signal</keyword>
<gene>
    <name evidence="2" type="ORF">A0U92_01765</name>
</gene>
<keyword evidence="3" id="KW-1185">Reference proteome</keyword>